<accession>A0ABP0EZL4</accession>
<feature type="signal peptide" evidence="1">
    <location>
        <begin position="1"/>
        <end position="22"/>
    </location>
</feature>
<organism evidence="2 3">
    <name type="scientific">Clavelina lepadiformis</name>
    <name type="common">Light-bulb sea squirt</name>
    <name type="synonym">Ascidia lepadiformis</name>
    <dbReference type="NCBI Taxonomy" id="159417"/>
    <lineage>
        <taxon>Eukaryota</taxon>
        <taxon>Metazoa</taxon>
        <taxon>Chordata</taxon>
        <taxon>Tunicata</taxon>
        <taxon>Ascidiacea</taxon>
        <taxon>Aplousobranchia</taxon>
        <taxon>Clavelinidae</taxon>
        <taxon>Clavelina</taxon>
    </lineage>
</organism>
<name>A0ABP0EZL4_CLALP</name>
<evidence type="ECO:0000313" key="3">
    <source>
        <dbReference type="Proteomes" id="UP001642483"/>
    </source>
</evidence>
<dbReference type="EMBL" id="CAWYQH010000001">
    <property type="protein sequence ID" value="CAK8671492.1"/>
    <property type="molecule type" value="Genomic_DNA"/>
</dbReference>
<feature type="chain" id="PRO_5045274187" evidence="1">
    <location>
        <begin position="23"/>
        <end position="104"/>
    </location>
</feature>
<evidence type="ECO:0000256" key="1">
    <source>
        <dbReference type="SAM" id="SignalP"/>
    </source>
</evidence>
<protein>
    <submittedName>
        <fullName evidence="2">Uncharacterized protein</fullName>
    </submittedName>
</protein>
<dbReference type="Proteomes" id="UP001642483">
    <property type="component" value="Unassembled WGS sequence"/>
</dbReference>
<keyword evidence="3" id="KW-1185">Reference proteome</keyword>
<gene>
    <name evidence="2" type="ORF">CVLEPA_LOCUS551</name>
</gene>
<reference evidence="2 3" key="1">
    <citation type="submission" date="2024-02" db="EMBL/GenBank/DDBJ databases">
        <authorList>
            <person name="Daric V."/>
            <person name="Darras S."/>
        </authorList>
    </citation>
    <scope>NUCLEOTIDE SEQUENCE [LARGE SCALE GENOMIC DNA]</scope>
</reference>
<comment type="caution">
    <text evidence="2">The sequence shown here is derived from an EMBL/GenBank/DDBJ whole genome shotgun (WGS) entry which is preliminary data.</text>
</comment>
<proteinExistence type="predicted"/>
<evidence type="ECO:0000313" key="2">
    <source>
        <dbReference type="EMBL" id="CAK8671492.1"/>
    </source>
</evidence>
<sequence>MWKILICIAVILVVYQFKITTAEDNFDGSREVERTTANMTLTDAKTTPAATTKPKTLKFGLTRFCIRRGFCQRLKKSMVVCKEPTCLFCQKFICNVKGRQESPL</sequence>
<keyword evidence="1" id="KW-0732">Signal</keyword>